<reference evidence="2" key="1">
    <citation type="journal article" date="2015" name="Nature">
        <title>Complex archaea that bridge the gap between prokaryotes and eukaryotes.</title>
        <authorList>
            <person name="Spang A."/>
            <person name="Saw J.H."/>
            <person name="Jorgensen S.L."/>
            <person name="Zaremba-Niedzwiedzka K."/>
            <person name="Martijn J."/>
            <person name="Lind A.E."/>
            <person name="van Eijk R."/>
            <person name="Schleper C."/>
            <person name="Guy L."/>
            <person name="Ettema T.J."/>
        </authorList>
    </citation>
    <scope>NUCLEOTIDE SEQUENCE</scope>
</reference>
<evidence type="ECO:0000256" key="1">
    <source>
        <dbReference type="SAM" id="MobiDB-lite"/>
    </source>
</evidence>
<name>A0A0F9A6U9_9ZZZZ</name>
<organism evidence="2">
    <name type="scientific">marine sediment metagenome</name>
    <dbReference type="NCBI Taxonomy" id="412755"/>
    <lineage>
        <taxon>unclassified sequences</taxon>
        <taxon>metagenomes</taxon>
        <taxon>ecological metagenomes</taxon>
    </lineage>
</organism>
<gene>
    <name evidence="2" type="ORF">LCGC14_2885020</name>
</gene>
<evidence type="ECO:0000313" key="2">
    <source>
        <dbReference type="EMBL" id="KKK74314.1"/>
    </source>
</evidence>
<protein>
    <submittedName>
        <fullName evidence="2">Uncharacterized protein</fullName>
    </submittedName>
</protein>
<feature type="region of interest" description="Disordered" evidence="1">
    <location>
        <begin position="96"/>
        <end position="124"/>
    </location>
</feature>
<sequence>MEYPDDHKPPVRMVKNKEGILVPTTQRPRCLHKSVIKRIKPQIPEHICKAKDGGCGETLKFITLTWALMTEEEFNTFQAIQARNLAAAIRQQRTGLVTPGEAKAQESQKRGRQPKVVPPRKGPA</sequence>
<comment type="caution">
    <text evidence="2">The sequence shown here is derived from an EMBL/GenBank/DDBJ whole genome shotgun (WGS) entry which is preliminary data.</text>
</comment>
<accession>A0A0F9A6U9</accession>
<proteinExistence type="predicted"/>
<dbReference type="EMBL" id="LAZR01056377">
    <property type="protein sequence ID" value="KKK74314.1"/>
    <property type="molecule type" value="Genomic_DNA"/>
</dbReference>
<dbReference type="AlphaFoldDB" id="A0A0F9A6U9"/>